<dbReference type="InterPro" id="IPR013762">
    <property type="entry name" value="Integrase-like_cat_sf"/>
</dbReference>
<reference evidence="5" key="1">
    <citation type="submission" date="2025-08" db="UniProtKB">
        <authorList>
            <consortium name="RefSeq"/>
        </authorList>
    </citation>
    <scope>IDENTIFICATION</scope>
    <source>
        <tissue evidence="5">Blood</tissue>
    </source>
</reference>
<feature type="region of interest" description="Disordered" evidence="3">
    <location>
        <begin position="36"/>
        <end position="71"/>
    </location>
</feature>
<evidence type="ECO:0000256" key="1">
    <source>
        <dbReference type="ARBA" id="ARBA00023125"/>
    </source>
</evidence>
<dbReference type="GO" id="GO:0015074">
    <property type="term" value="P:DNA integration"/>
    <property type="evidence" value="ECO:0007669"/>
    <property type="project" value="InterPro"/>
</dbReference>
<evidence type="ECO:0000256" key="3">
    <source>
        <dbReference type="SAM" id="MobiDB-lite"/>
    </source>
</evidence>
<evidence type="ECO:0000313" key="4">
    <source>
        <dbReference type="Proteomes" id="UP001652622"/>
    </source>
</evidence>
<dbReference type="SUPFAM" id="SSF47823">
    <property type="entry name" value="lambda integrase-like, N-terminal domain"/>
    <property type="match status" value="1"/>
</dbReference>
<evidence type="ECO:0000313" key="5">
    <source>
        <dbReference type="RefSeq" id="XP_034258084.1"/>
    </source>
</evidence>
<dbReference type="AlphaFoldDB" id="A0A6P9AKY1"/>
<name>A0A6P9AKY1_PANGU</name>
<organism evidence="4 5">
    <name type="scientific">Pantherophis guttatus</name>
    <name type="common">Corn snake</name>
    <name type="synonym">Elaphe guttata</name>
    <dbReference type="NCBI Taxonomy" id="94885"/>
    <lineage>
        <taxon>Eukaryota</taxon>
        <taxon>Metazoa</taxon>
        <taxon>Chordata</taxon>
        <taxon>Craniata</taxon>
        <taxon>Vertebrata</taxon>
        <taxon>Euteleostomi</taxon>
        <taxon>Lepidosauria</taxon>
        <taxon>Squamata</taxon>
        <taxon>Bifurcata</taxon>
        <taxon>Unidentata</taxon>
        <taxon>Episquamata</taxon>
        <taxon>Toxicofera</taxon>
        <taxon>Serpentes</taxon>
        <taxon>Colubroidea</taxon>
        <taxon>Colubridae</taxon>
        <taxon>Colubrinae</taxon>
        <taxon>Pantherophis</taxon>
    </lineage>
</organism>
<evidence type="ECO:0000256" key="2">
    <source>
        <dbReference type="ARBA" id="ARBA00023172"/>
    </source>
</evidence>
<feature type="compositionally biased region" description="Polar residues" evidence="3">
    <location>
        <begin position="285"/>
        <end position="298"/>
    </location>
</feature>
<dbReference type="PANTHER" id="PTHR33066">
    <property type="entry name" value="INTEGRASE_SAM-LIKE_N DOMAIN-CONTAINING PROTEIN"/>
    <property type="match status" value="1"/>
</dbReference>
<dbReference type="InterPro" id="IPR010998">
    <property type="entry name" value="Integrase_recombinase_N"/>
</dbReference>
<dbReference type="KEGG" id="pgut:117655105"/>
<feature type="region of interest" description="Disordered" evidence="3">
    <location>
        <begin position="1"/>
        <end position="21"/>
    </location>
</feature>
<sequence length="656" mass="70940">MGPTALPTLPQGLLSHDSGTSTLGDTVSILVDFSSTTERDKVPRTEPSSDYDRRQLVRVGSPPGSPPSARPMVTLRAKDEHQCARTAGHLHGSKGLRNPCARSGHLDLNRQCNSQGACEPSWGHPLQGSNEGGSEVRPLGGGPLGVNTSGPYLRRSESHSRLPQSGTSRPLRMVHFSSTVSRSDSSLRTPNGGSIRQCHQPPAASVLHQVPLSRGRGGGCPSESVASQSTSLCLSANQPAFQGGTEVDTGTRGTDSHRSFLEPSPLVRRSQISVSGASLADTRRSVGSQTGTAGTSRSALVPSHRVAIERELMTKLPLSAGAIATIQAARRASTTRIYEATWRAFSLWCGRQLVSPTSASIPCVIEFLQEGLVSGLSPNTLRRQVAALSTVLSGSSSEPLSRDPLIRQFLRGATNIRPPAIHRYPSWDLPKVLRALTGPPFEPLRDVSLKYLSFKVAFLVAVTSARRISEMAALSIRKELCIFHQDRVVLRLDPSFIPKVNSVFHRAQEVVLPNFCPNPRHPLEKRWHTLDVRRALKVYVSRTATFRRSDALFVSFLPASLGLKISSTTLGRWIRACISAAYEASDLPVPRRITAHSTRSAATSAAWSTRASIEEICRAAAWTSPSPFVRHYRLDTFASADAAFGRRVLQGVHSTS</sequence>
<accession>A0A6P9AKY1</accession>
<gene>
    <name evidence="5" type="primary">LOC117655105</name>
</gene>
<feature type="region of interest" description="Disordered" evidence="3">
    <location>
        <begin position="278"/>
        <end position="298"/>
    </location>
</feature>
<dbReference type="Proteomes" id="UP001652622">
    <property type="component" value="Unplaced"/>
</dbReference>
<feature type="compositionally biased region" description="Low complexity" evidence="3">
    <location>
        <begin position="177"/>
        <end position="186"/>
    </location>
</feature>
<proteinExistence type="predicted"/>
<dbReference type="OMA" id="HICKSIA"/>
<dbReference type="GeneID" id="117655105"/>
<feature type="region of interest" description="Disordered" evidence="3">
    <location>
        <begin position="112"/>
        <end position="201"/>
    </location>
</feature>
<keyword evidence="2" id="KW-0233">DNA recombination</keyword>
<dbReference type="GO" id="GO:0006310">
    <property type="term" value="P:DNA recombination"/>
    <property type="evidence" value="ECO:0007669"/>
    <property type="project" value="UniProtKB-KW"/>
</dbReference>
<dbReference type="GO" id="GO:0003677">
    <property type="term" value="F:DNA binding"/>
    <property type="evidence" value="ECO:0007669"/>
    <property type="project" value="UniProtKB-KW"/>
</dbReference>
<keyword evidence="4" id="KW-1185">Reference proteome</keyword>
<keyword evidence="1" id="KW-0238">DNA-binding</keyword>
<dbReference type="InterPro" id="IPR011010">
    <property type="entry name" value="DNA_brk_join_enz"/>
</dbReference>
<protein>
    <submittedName>
        <fullName evidence="5">Uncharacterized protein LOC117655105</fullName>
    </submittedName>
</protein>
<dbReference type="Gene3D" id="1.10.443.10">
    <property type="entry name" value="Intergrase catalytic core"/>
    <property type="match status" value="1"/>
</dbReference>
<dbReference type="PANTHER" id="PTHR33066:SF2">
    <property type="entry name" value="FILAGGRIN-2-LIKE"/>
    <property type="match status" value="1"/>
</dbReference>
<dbReference type="RefSeq" id="XP_034258084.1">
    <property type="nucleotide sequence ID" value="XM_034402193.2"/>
</dbReference>
<dbReference type="SUPFAM" id="SSF56349">
    <property type="entry name" value="DNA breaking-rejoining enzymes"/>
    <property type="match status" value="1"/>
</dbReference>
<dbReference type="Gene3D" id="1.10.150.130">
    <property type="match status" value="1"/>
</dbReference>
<dbReference type="InParanoid" id="A0A6P9AKY1"/>